<keyword evidence="1" id="KW-1133">Transmembrane helix</keyword>
<reference evidence="2 3" key="1">
    <citation type="submission" date="2021-08" db="EMBL/GenBank/DDBJ databases">
        <title>Comparative Genomics Analysis of the Genus Qipengyuania Reveals Extensive Genetic Diversity and Metabolic Versatility, Including the Description of Fifteen Novel Species.</title>
        <authorList>
            <person name="Liu Y."/>
        </authorList>
    </citation>
    <scope>NUCLEOTIDE SEQUENCE [LARGE SCALE GENOMIC DNA]</scope>
    <source>
        <strain evidence="2 3">6D47A</strain>
    </source>
</reference>
<dbReference type="InterPro" id="IPR007427">
    <property type="entry name" value="DUF475"/>
</dbReference>
<dbReference type="RefSeq" id="WP_221555340.1">
    <property type="nucleotide sequence ID" value="NZ_JAIGNO010000001.1"/>
</dbReference>
<dbReference type="EMBL" id="JAIGNO010000001">
    <property type="protein sequence ID" value="MBX7481424.1"/>
    <property type="molecule type" value="Genomic_DNA"/>
</dbReference>
<feature type="transmembrane region" description="Helical" evidence="1">
    <location>
        <begin position="39"/>
        <end position="64"/>
    </location>
</feature>
<feature type="transmembrane region" description="Helical" evidence="1">
    <location>
        <begin position="323"/>
        <end position="340"/>
    </location>
</feature>
<dbReference type="PANTHER" id="PTHR30238">
    <property type="entry name" value="MEMBRANE BOUND PREDICTED REDOX MODULATOR"/>
    <property type="match status" value="1"/>
</dbReference>
<protein>
    <submittedName>
        <fullName evidence="2">DUF475 domain-containing protein</fullName>
    </submittedName>
</protein>
<evidence type="ECO:0000256" key="1">
    <source>
        <dbReference type="SAM" id="Phobius"/>
    </source>
</evidence>
<dbReference type="PANTHER" id="PTHR30238:SF4">
    <property type="entry name" value="SLL1022 PROTEIN"/>
    <property type="match status" value="1"/>
</dbReference>
<dbReference type="NCBIfam" id="NF010613">
    <property type="entry name" value="PRK14013.1-3"/>
    <property type="match status" value="1"/>
</dbReference>
<keyword evidence="1" id="KW-0812">Transmembrane</keyword>
<dbReference type="Pfam" id="PF04332">
    <property type="entry name" value="DUF475"/>
    <property type="match status" value="1"/>
</dbReference>
<organism evidence="2 3">
    <name type="scientific">Qipengyuania qiaonensis</name>
    <dbReference type="NCBI Taxonomy" id="2867240"/>
    <lineage>
        <taxon>Bacteria</taxon>
        <taxon>Pseudomonadati</taxon>
        <taxon>Pseudomonadota</taxon>
        <taxon>Alphaproteobacteria</taxon>
        <taxon>Sphingomonadales</taxon>
        <taxon>Erythrobacteraceae</taxon>
        <taxon>Qipengyuania</taxon>
    </lineage>
</organism>
<accession>A0ABS7J6C4</accession>
<dbReference type="Proteomes" id="UP000755104">
    <property type="component" value="Unassembled WGS sequence"/>
</dbReference>
<feature type="transmembrane region" description="Helical" evidence="1">
    <location>
        <begin position="122"/>
        <end position="143"/>
    </location>
</feature>
<evidence type="ECO:0000313" key="2">
    <source>
        <dbReference type="EMBL" id="MBX7481424.1"/>
    </source>
</evidence>
<feature type="transmembrane region" description="Helical" evidence="1">
    <location>
        <begin position="7"/>
        <end position="27"/>
    </location>
</feature>
<evidence type="ECO:0000313" key="3">
    <source>
        <dbReference type="Proteomes" id="UP000755104"/>
    </source>
</evidence>
<feature type="transmembrane region" description="Helical" evidence="1">
    <location>
        <begin position="163"/>
        <end position="184"/>
    </location>
</feature>
<comment type="caution">
    <text evidence="2">The sequence shown here is derived from an EMBL/GenBank/DDBJ whole genome shotgun (WGS) entry which is preliminary data.</text>
</comment>
<keyword evidence="3" id="KW-1185">Reference proteome</keyword>
<proteinExistence type="predicted"/>
<dbReference type="NCBIfam" id="NF010620">
    <property type="entry name" value="PRK14013.2-6"/>
    <property type="match status" value="1"/>
</dbReference>
<feature type="transmembrane region" description="Helical" evidence="1">
    <location>
        <begin position="298"/>
        <end position="317"/>
    </location>
</feature>
<feature type="transmembrane region" description="Helical" evidence="1">
    <location>
        <begin position="229"/>
        <end position="248"/>
    </location>
</feature>
<gene>
    <name evidence="2" type="ORF">K3174_02690</name>
</gene>
<keyword evidence="1" id="KW-0472">Membrane</keyword>
<feature type="transmembrane region" description="Helical" evidence="1">
    <location>
        <begin position="254"/>
        <end position="277"/>
    </location>
</feature>
<sequence>MATFWRFYGFSFIFTLICLALGVWYGWSSTNSIPGTLSLLWIVVVLSVLEVSLSFDNAVVNASVLKEMDEVWQRRFLTWGIAFAVFGMRIVFPLAVVAIAAGLGPIETVNLSLNDPREYERIVSSAHVGIAGFGGAFLAMVGLKFFFDLDKEIHWISIIEKNLARFAALPAAEIALLLLVMWGISTTLEPADALTFLVAGILGLVTFIAVEGVNAILEMKEQAAKLQGAVVRSGLGGFLYLNVLDASFSFDGVIGAFALSNNMIVIALGLSIGAMFVRSMTIHLVRQGTLAAYRFLEHGAFWAIIVLGAIMLMSAKVHIPETITGLIGAILIGLSFWWSVRYNRRHPEASVLPAD</sequence>
<feature type="transmembrane region" description="Helical" evidence="1">
    <location>
        <begin position="76"/>
        <end position="102"/>
    </location>
</feature>
<name>A0ABS7J6C4_9SPHN</name>
<feature type="transmembrane region" description="Helical" evidence="1">
    <location>
        <begin position="196"/>
        <end position="217"/>
    </location>
</feature>